<dbReference type="GO" id="GO:0019433">
    <property type="term" value="P:triglyceride catabolic process"/>
    <property type="evidence" value="ECO:0007669"/>
    <property type="project" value="TreeGrafter"/>
</dbReference>
<evidence type="ECO:0000256" key="1">
    <source>
        <dbReference type="ARBA" id="ARBA00006484"/>
    </source>
</evidence>
<dbReference type="InterPro" id="IPR036291">
    <property type="entry name" value="NAD(P)-bd_dom_sf"/>
</dbReference>
<organism evidence="4">
    <name type="scientific">Blastobotrys adeninivorans</name>
    <name type="common">Yeast</name>
    <name type="synonym">Arxula adeninivorans</name>
    <dbReference type="NCBI Taxonomy" id="409370"/>
    <lineage>
        <taxon>Eukaryota</taxon>
        <taxon>Fungi</taxon>
        <taxon>Dikarya</taxon>
        <taxon>Ascomycota</taxon>
        <taxon>Saccharomycotina</taxon>
        <taxon>Dipodascomycetes</taxon>
        <taxon>Dipodascales</taxon>
        <taxon>Trichomonascaceae</taxon>
        <taxon>Blastobotrys</taxon>
    </lineage>
</organism>
<dbReference type="Pfam" id="PF00106">
    <property type="entry name" value="adh_short"/>
    <property type="match status" value="1"/>
</dbReference>
<gene>
    <name evidence="4" type="ORF">GNLVRS02_ARAD1D39072g</name>
</gene>
<keyword evidence="2" id="KW-0560">Oxidoreductase</keyword>
<evidence type="ECO:0000256" key="3">
    <source>
        <dbReference type="RuleBase" id="RU000363"/>
    </source>
</evidence>
<evidence type="ECO:0000256" key="2">
    <source>
        <dbReference type="ARBA" id="ARBA00023002"/>
    </source>
</evidence>
<proteinExistence type="inferred from homology"/>
<comment type="similarity">
    <text evidence="1 3">Belongs to the short-chain dehydrogenases/reductases (SDR) family.</text>
</comment>
<dbReference type="PRINTS" id="PR00081">
    <property type="entry name" value="GDHRDH"/>
</dbReference>
<name>A0A060TC29_BLAAD</name>
<dbReference type="Gene3D" id="3.40.50.720">
    <property type="entry name" value="NAD(P)-binding Rossmann-like Domain"/>
    <property type="match status" value="1"/>
</dbReference>
<dbReference type="AlphaFoldDB" id="A0A060TC29"/>
<dbReference type="PANTHER" id="PTHR44169:SF6">
    <property type="entry name" value="NADPH-DEPENDENT 1-ACYLDIHYDROXYACETONE PHOSPHATE REDUCTASE"/>
    <property type="match status" value="1"/>
</dbReference>
<evidence type="ECO:0000313" key="4">
    <source>
        <dbReference type="EMBL" id="CDP38635.1"/>
    </source>
</evidence>
<dbReference type="GO" id="GO:0006654">
    <property type="term" value="P:phosphatidic acid biosynthetic process"/>
    <property type="evidence" value="ECO:0007669"/>
    <property type="project" value="TreeGrafter"/>
</dbReference>
<dbReference type="GO" id="GO:0005783">
    <property type="term" value="C:endoplasmic reticulum"/>
    <property type="evidence" value="ECO:0007669"/>
    <property type="project" value="TreeGrafter"/>
</dbReference>
<sequence>MPSAVITGASSGIGKSLAKELQLRGYTVFAGARRLESMSELTEAGVYTHILDVTDQKSVEAFKAHVEEVLKGSGLDYLFNNAGQPCSSPIADLDVNWAVTCYDVNVFGVMRVTQAFIPMLIDAKGTIVNTGSMAGEVPYPFASVYGSSKAALHHFARSLKMELEPFGVRVITTKTAAVKTNISDPRGLQDDSIYKIIQDGYELRRTLAQRGNPQDPDDYAKQLLGILNNNPKPFFYMGSGWWRGFMFKFFPDWLRDYMIMKTFKLTEIPNRLAKLKTN</sequence>
<dbReference type="GO" id="GO:0004806">
    <property type="term" value="F:triacylglycerol lipase activity"/>
    <property type="evidence" value="ECO:0007669"/>
    <property type="project" value="TreeGrafter"/>
</dbReference>
<protein>
    <submittedName>
        <fullName evidence="4">ARAD1D39072p</fullName>
    </submittedName>
</protein>
<dbReference type="PANTHER" id="PTHR44169">
    <property type="entry name" value="NADPH-DEPENDENT 1-ACYLDIHYDROXYACETONE PHOSPHATE REDUCTASE"/>
    <property type="match status" value="1"/>
</dbReference>
<dbReference type="SUPFAM" id="SSF51735">
    <property type="entry name" value="NAD(P)-binding Rossmann-fold domains"/>
    <property type="match status" value="1"/>
</dbReference>
<reference evidence="4" key="2">
    <citation type="submission" date="2014-06" db="EMBL/GenBank/DDBJ databases">
        <title>The complete genome of Blastobotrys (Arxula) adeninivorans LS3 - a yeast of biotechnological interest.</title>
        <authorList>
            <person name="Kunze G."/>
            <person name="Gaillardin C."/>
            <person name="Czernicka M."/>
            <person name="Durrens P."/>
            <person name="Martin T."/>
            <person name="Boer E."/>
            <person name="Gabaldon T."/>
            <person name="Cruz J."/>
            <person name="Talla E."/>
            <person name="Marck C."/>
            <person name="Goffeau A."/>
            <person name="Barbe V."/>
            <person name="Baret P."/>
            <person name="Baronian K."/>
            <person name="Beier S."/>
            <person name="Bleykasten C."/>
            <person name="Bode R."/>
            <person name="Casaregola S."/>
            <person name="Despons L."/>
            <person name="Fairhead C."/>
            <person name="Giersberg M."/>
            <person name="Gierski P."/>
            <person name="Hahnel U."/>
            <person name="Hartmann A."/>
            <person name="Jankowska D."/>
            <person name="Jubin C."/>
            <person name="Jung P."/>
            <person name="Lafontaine I."/>
            <person name="Leh-Louis V."/>
            <person name="Lemaire M."/>
            <person name="Marcet-Houben M."/>
            <person name="Mascher M."/>
            <person name="Morel G."/>
            <person name="Richard G.-F."/>
            <person name="Riechen J."/>
            <person name="Sacerdot C."/>
            <person name="Sarkar A."/>
            <person name="Savel G."/>
            <person name="Schacherer J."/>
            <person name="Sherman D."/>
            <person name="Straub M.-L."/>
            <person name="Stein N."/>
            <person name="Thierry A."/>
            <person name="Trautwein-Schult A."/>
            <person name="Westhof E."/>
            <person name="Worch S."/>
            <person name="Dujon B."/>
            <person name="Souciet J.-L."/>
            <person name="Wincker P."/>
            <person name="Scholz U."/>
            <person name="Neuveglise N."/>
        </authorList>
    </citation>
    <scope>NUCLEOTIDE SEQUENCE</scope>
    <source>
        <strain evidence="4">LS3</strain>
    </source>
</reference>
<dbReference type="EMBL" id="HG937694">
    <property type="protein sequence ID" value="CDP38635.1"/>
    <property type="molecule type" value="Genomic_DNA"/>
</dbReference>
<dbReference type="GO" id="GO:0000140">
    <property type="term" value="F:acylglycerone-phosphate reductase (NADP+) activity"/>
    <property type="evidence" value="ECO:0007669"/>
    <property type="project" value="TreeGrafter"/>
</dbReference>
<dbReference type="GO" id="GO:0005811">
    <property type="term" value="C:lipid droplet"/>
    <property type="evidence" value="ECO:0007669"/>
    <property type="project" value="TreeGrafter"/>
</dbReference>
<dbReference type="CDD" id="cd05374">
    <property type="entry name" value="17beta-HSD-like_SDR_c"/>
    <property type="match status" value="1"/>
</dbReference>
<reference evidence="4" key="1">
    <citation type="submission" date="2014-02" db="EMBL/GenBank/DDBJ databases">
        <authorList>
            <person name="Genoscope - CEA"/>
        </authorList>
    </citation>
    <scope>NUCLEOTIDE SEQUENCE</scope>
    <source>
        <strain evidence="4">LS3</strain>
    </source>
</reference>
<dbReference type="PRINTS" id="PR00080">
    <property type="entry name" value="SDRFAMILY"/>
</dbReference>
<dbReference type="InterPro" id="IPR002347">
    <property type="entry name" value="SDR_fam"/>
</dbReference>
<dbReference type="PhylomeDB" id="A0A060TC29"/>
<accession>A0A060TC29</accession>